<evidence type="ECO:0000313" key="3">
    <source>
        <dbReference type="Proteomes" id="UP001302274"/>
    </source>
</evidence>
<name>A0ABU5VNR6_9BACT</name>
<dbReference type="EMBL" id="JAYGJQ010000001">
    <property type="protein sequence ID" value="MEA9354681.1"/>
    <property type="molecule type" value="Genomic_DNA"/>
</dbReference>
<comment type="caution">
    <text evidence="2">The sequence shown here is derived from an EMBL/GenBank/DDBJ whole genome shotgun (WGS) entry which is preliminary data.</text>
</comment>
<dbReference type="Proteomes" id="UP001302274">
    <property type="component" value="Unassembled WGS sequence"/>
</dbReference>
<keyword evidence="1" id="KW-0732">Signal</keyword>
<evidence type="ECO:0000256" key="1">
    <source>
        <dbReference type="SAM" id="SignalP"/>
    </source>
</evidence>
<evidence type="ECO:0000313" key="2">
    <source>
        <dbReference type="EMBL" id="MEA9354681.1"/>
    </source>
</evidence>
<accession>A0ABU5VNR6</accession>
<protein>
    <recommendedName>
        <fullName evidence="4">DUF4390 domain-containing protein</fullName>
    </recommendedName>
</protein>
<keyword evidence="3" id="KW-1185">Reference proteome</keyword>
<sequence length="277" mass="30994">MKTFLLSILSITTLLGSVGAWAETKNEVIEQYEIRSYDPQKSGLTDLVFEARIDNLTEILNKTQTFGKLVDVYFKIYWLSPAQYKVEVMGLPKGFQEVRDDLSALIKGKLEFIIPEKFSEKFKAYTLKAEPIADGKLIKAIDDSYTLAVPEVDLVFDNNGRLKTLQTKAAASSVKTEFFQTPKAWSNNKLVMDKVVSVSKQGIATNTVTNSIEYLTVGGMGFPSKVTVKNLSEATIPANGKEKEKKVKNETNTAIRFTKYEVNTGKASRFMTEGLRR</sequence>
<proteinExistence type="predicted"/>
<evidence type="ECO:0008006" key="4">
    <source>
        <dbReference type="Google" id="ProtNLM"/>
    </source>
</evidence>
<feature type="signal peptide" evidence="1">
    <location>
        <begin position="1"/>
        <end position="22"/>
    </location>
</feature>
<reference evidence="2 3" key="1">
    <citation type="submission" date="2023-11" db="EMBL/GenBank/DDBJ databases">
        <title>A Novel Polar Bacteriovorax (B. antarcticus) Isolated from the Biocrust in Antarctica.</title>
        <authorList>
            <person name="Mun W."/>
            <person name="Choi S.Y."/>
            <person name="Mitchell R.J."/>
        </authorList>
    </citation>
    <scope>NUCLEOTIDE SEQUENCE [LARGE SCALE GENOMIC DNA]</scope>
    <source>
        <strain evidence="2 3">PP10</strain>
    </source>
</reference>
<organism evidence="2 3">
    <name type="scientific">Bacteriovorax antarcticus</name>
    <dbReference type="NCBI Taxonomy" id="3088717"/>
    <lineage>
        <taxon>Bacteria</taxon>
        <taxon>Pseudomonadati</taxon>
        <taxon>Bdellovibrionota</taxon>
        <taxon>Bacteriovoracia</taxon>
        <taxon>Bacteriovoracales</taxon>
        <taxon>Bacteriovoracaceae</taxon>
        <taxon>Bacteriovorax</taxon>
    </lineage>
</organism>
<dbReference type="RefSeq" id="WP_323574150.1">
    <property type="nucleotide sequence ID" value="NZ_JAYGJQ010000001.1"/>
</dbReference>
<feature type="chain" id="PRO_5045057642" description="DUF4390 domain-containing protein" evidence="1">
    <location>
        <begin position="23"/>
        <end position="277"/>
    </location>
</feature>
<gene>
    <name evidence="2" type="ORF">SHI21_00595</name>
</gene>